<dbReference type="SUPFAM" id="SSF53474">
    <property type="entry name" value="alpha/beta-Hydrolases"/>
    <property type="match status" value="1"/>
</dbReference>
<dbReference type="PRINTS" id="PR00111">
    <property type="entry name" value="ABHYDROLASE"/>
</dbReference>
<dbReference type="InterPro" id="IPR000073">
    <property type="entry name" value="AB_hydrolase_1"/>
</dbReference>
<dbReference type="Proteomes" id="UP001193501">
    <property type="component" value="Unassembled WGS sequence"/>
</dbReference>
<evidence type="ECO:0000259" key="1">
    <source>
        <dbReference type="Pfam" id="PF00561"/>
    </source>
</evidence>
<accession>A0AAE4Y608</accession>
<dbReference type="RefSeq" id="WP_168773244.1">
    <property type="nucleotide sequence ID" value="NZ_JAABNR010000002.1"/>
</dbReference>
<evidence type="ECO:0000313" key="3">
    <source>
        <dbReference type="Proteomes" id="UP001193501"/>
    </source>
</evidence>
<dbReference type="PANTHER" id="PTHR46438:SF11">
    <property type="entry name" value="LIPASE-RELATED"/>
    <property type="match status" value="1"/>
</dbReference>
<keyword evidence="2" id="KW-0378">Hydrolase</keyword>
<dbReference type="PANTHER" id="PTHR46438">
    <property type="entry name" value="ALPHA/BETA-HYDROLASES SUPERFAMILY PROTEIN"/>
    <property type="match status" value="1"/>
</dbReference>
<dbReference type="GO" id="GO:0016787">
    <property type="term" value="F:hydrolase activity"/>
    <property type="evidence" value="ECO:0007669"/>
    <property type="project" value="UniProtKB-KW"/>
</dbReference>
<feature type="domain" description="AB hydrolase-1" evidence="1">
    <location>
        <begin position="37"/>
        <end position="269"/>
    </location>
</feature>
<dbReference type="EMBL" id="JAABNR010000002">
    <property type="protein sequence ID" value="NBZ86431.1"/>
    <property type="molecule type" value="Genomic_DNA"/>
</dbReference>
<evidence type="ECO:0000313" key="2">
    <source>
        <dbReference type="EMBL" id="NBZ86431.1"/>
    </source>
</evidence>
<dbReference type="AlphaFoldDB" id="A0AAE4Y608"/>
<dbReference type="InterPro" id="IPR017497">
    <property type="entry name" value="BchO"/>
</dbReference>
<organism evidence="2 3">
    <name type="scientific">Stagnihabitans tardus</name>
    <dbReference type="NCBI Taxonomy" id="2699202"/>
    <lineage>
        <taxon>Bacteria</taxon>
        <taxon>Pseudomonadati</taxon>
        <taxon>Pseudomonadota</taxon>
        <taxon>Alphaproteobacteria</taxon>
        <taxon>Rhodobacterales</taxon>
        <taxon>Paracoccaceae</taxon>
        <taxon>Stagnihabitans</taxon>
    </lineage>
</organism>
<protein>
    <submittedName>
        <fullName evidence="2">Alpha/beta fold hydrolase</fullName>
    </submittedName>
</protein>
<dbReference type="NCBIfam" id="TIGR03056">
    <property type="entry name" value="bchO_mg_che_rel"/>
    <property type="match status" value="1"/>
</dbReference>
<keyword evidence="3" id="KW-1185">Reference proteome</keyword>
<reference evidence="2" key="1">
    <citation type="submission" date="2020-01" db="EMBL/GenBank/DDBJ databases">
        <authorList>
            <person name="Chen W.-M."/>
        </authorList>
    </citation>
    <scope>NUCLEOTIDE SEQUENCE</scope>
    <source>
        <strain evidence="2">CYK-10</strain>
    </source>
</reference>
<proteinExistence type="predicted"/>
<gene>
    <name evidence="2" type="ORF">GV832_02465</name>
</gene>
<sequence length="285" mass="30142">MEPARLPPDWPFRGLGQRVALAPHRWWVVTMGEGPDLLLLHGTGASGHSFRRLAPLLAQHYRVIIPDLPGQGASQSRAMGRMGLDGMAEDLWTLMDHLGVTPKAVIGHSAGAAIGLRMAELRPIQAVIGLNAALGGFDGLAALLFPAIARTLAAAPFLARAAARLSGTPASVARLLAGTGSPLDAEGRGQYLRLVQDPDHISGALAMMAGWRLEGLLQRLPQTRTRVWLIASEGDRAVPPRVSDQAAARIPGAEVTHLAKLGHLAHEEATDGLASLILPWLSTLP</sequence>
<comment type="caution">
    <text evidence="2">The sequence shown here is derived from an EMBL/GenBank/DDBJ whole genome shotgun (WGS) entry which is preliminary data.</text>
</comment>
<dbReference type="InterPro" id="IPR029058">
    <property type="entry name" value="AB_hydrolase_fold"/>
</dbReference>
<dbReference type="Gene3D" id="3.40.50.1820">
    <property type="entry name" value="alpha/beta hydrolase"/>
    <property type="match status" value="1"/>
</dbReference>
<name>A0AAE4Y608_9RHOB</name>
<dbReference type="Pfam" id="PF00561">
    <property type="entry name" value="Abhydrolase_1"/>
    <property type="match status" value="1"/>
</dbReference>